<reference evidence="8" key="1">
    <citation type="submission" date="2020-10" db="EMBL/GenBank/DDBJ databases">
        <title>Mucilaginibacter mali sp. nov., isolated from rhizosphere soil of apple orchard.</title>
        <authorList>
            <person name="Lee J.-S."/>
            <person name="Kim H.S."/>
            <person name="Kim J.-S."/>
        </authorList>
    </citation>
    <scope>NUCLEOTIDE SEQUENCE</scope>
    <source>
        <strain evidence="8">KCTC 22746</strain>
    </source>
</reference>
<evidence type="ECO:0000256" key="1">
    <source>
        <dbReference type="ARBA" id="ARBA00001462"/>
    </source>
</evidence>
<accession>A0A929KZN7</accession>
<dbReference type="SUPFAM" id="SSF51011">
    <property type="entry name" value="Glycosyl hydrolase domain"/>
    <property type="match status" value="1"/>
</dbReference>
<protein>
    <recommendedName>
        <fullName evidence="3">non-reducing end alpha-L-arabinofuranosidase</fullName>
        <ecNumber evidence="3">3.2.1.55</ecNumber>
    </recommendedName>
</protein>
<evidence type="ECO:0000256" key="5">
    <source>
        <dbReference type="ARBA" id="ARBA00022801"/>
    </source>
</evidence>
<dbReference type="RefSeq" id="WP_194112733.1">
    <property type="nucleotide sequence ID" value="NZ_JADFFL010000006.1"/>
</dbReference>
<dbReference type="GO" id="GO:0046556">
    <property type="term" value="F:alpha-L-arabinofuranosidase activity"/>
    <property type="evidence" value="ECO:0007669"/>
    <property type="project" value="UniProtKB-EC"/>
</dbReference>
<keyword evidence="9" id="KW-1185">Reference proteome</keyword>
<comment type="similarity">
    <text evidence="2">Belongs to the glycosyl hydrolase 51 family.</text>
</comment>
<dbReference type="Proteomes" id="UP000622475">
    <property type="component" value="Unassembled WGS sequence"/>
</dbReference>
<dbReference type="PANTHER" id="PTHR31776:SF0">
    <property type="entry name" value="ALPHA-L-ARABINOFURANOSIDASE 1"/>
    <property type="match status" value="1"/>
</dbReference>
<dbReference type="EC" id="3.2.1.55" evidence="3"/>
<dbReference type="InterPro" id="IPR055235">
    <property type="entry name" value="ASD1_cat"/>
</dbReference>
<evidence type="ECO:0000256" key="3">
    <source>
        <dbReference type="ARBA" id="ARBA00012670"/>
    </source>
</evidence>
<dbReference type="GO" id="GO:0046373">
    <property type="term" value="P:L-arabinose metabolic process"/>
    <property type="evidence" value="ECO:0007669"/>
    <property type="project" value="InterPro"/>
</dbReference>
<dbReference type="InterPro" id="IPR017853">
    <property type="entry name" value="GH"/>
</dbReference>
<dbReference type="EMBL" id="JADFFL010000006">
    <property type="protein sequence ID" value="MBE9663505.1"/>
    <property type="molecule type" value="Genomic_DNA"/>
</dbReference>
<feature type="domain" description="Alpha-L-arabinofuranosidase C-terminal" evidence="7">
    <location>
        <begin position="631"/>
        <end position="803"/>
    </location>
</feature>
<organism evidence="8 9">
    <name type="scientific">Mucilaginibacter myungsuensis</name>
    <dbReference type="NCBI Taxonomy" id="649104"/>
    <lineage>
        <taxon>Bacteria</taxon>
        <taxon>Pseudomonadati</taxon>
        <taxon>Bacteroidota</taxon>
        <taxon>Sphingobacteriia</taxon>
        <taxon>Sphingobacteriales</taxon>
        <taxon>Sphingobacteriaceae</taxon>
        <taxon>Mucilaginibacter</taxon>
    </lineage>
</organism>
<dbReference type="Pfam" id="PF06439">
    <property type="entry name" value="3keto-disac_hyd"/>
    <property type="match status" value="1"/>
</dbReference>
<comment type="catalytic activity">
    <reaction evidence="1">
        <text>Hydrolysis of terminal non-reducing alpha-L-arabinofuranoside residues in alpha-L-arabinosides.</text>
        <dbReference type="EC" id="3.2.1.55"/>
    </reaction>
</comment>
<sequence length="811" mass="89380">MTKNISRQLIAQCGFTLLATLAASGQTARITIDAAKVLNKIPANLYGTCIEDVNHEIYGGLYDQRLYGDSFEEPAPSRQFKGWRTIKGEWGTIPGGVSVNAGEGYKLIKETPVIQDGSIEADIAFPKGSGVAGFITHVNNAGPGADNFDGYEISLAPERQAIVLGKHRKNFQSLKEVKVKFDKTGWTHLRVDIRGAHLTIYVNNETKPVIDFTDTNNPLEAGSVGLRTFFADAQFRGIKIKSDAVDVPVEFISSKPLQVSSVWDAVSAPSAKVNFSLADDAFNGKQAQVIEYLGGTGKAGLANNGLNRWGIGVRRGQKFQGYIYLKADQFKGPVTVALQNAAGTKTYATQQLSGLSSNWKKHAFNLTANTTDGKARFAVYIQNKGKLMLDQAVLMSTGKDQFKGLPLRADIANKMVEQGLNFVRYGGTMVNVPDYKWKNMVGPTETRPPYKGHWYPYSSNKFGINEFVAFCEAAGVESAFAINVEETPQDVTDMVEYLTGDATTTWGKKRAAAGHPKPYPVKYIELGNEEVIWGDNPKDYVHYAERFNILYDAIHAKDPSIKVICAAWWRPKSSNMEVVFKAINGKADYWDLHTDADEANAGALVDKNLQNMRDLFLKWDPNTKMRIAIFEENGGLHDQQRALGHATTLNAVRRHGDFVLTSCAANGLQALGQNDNGWDQGQIFFTPSQVWGMPPFYSGQMAAKAHQPLLVSSTTKGDLDVTVTRDENSSELIMHIINIKEDEVKTNIDIKGFDRSNPAVKVATLAGDLKARNTPEQPTRTSTKETTVQLTGNNVKYSFPAHSYTILRFKK</sequence>
<dbReference type="InterPro" id="IPR013780">
    <property type="entry name" value="Glyco_hydro_b"/>
</dbReference>
<dbReference type="AlphaFoldDB" id="A0A929KZN7"/>
<dbReference type="SMART" id="SM00813">
    <property type="entry name" value="Alpha-L-AF_C"/>
    <property type="match status" value="1"/>
</dbReference>
<evidence type="ECO:0000256" key="4">
    <source>
        <dbReference type="ARBA" id="ARBA00022729"/>
    </source>
</evidence>
<evidence type="ECO:0000313" key="8">
    <source>
        <dbReference type="EMBL" id="MBE9663505.1"/>
    </source>
</evidence>
<name>A0A929KZN7_9SPHI</name>
<proteinExistence type="inferred from homology"/>
<dbReference type="PANTHER" id="PTHR31776">
    <property type="entry name" value="ALPHA-L-ARABINOFURANOSIDASE 1"/>
    <property type="match status" value="1"/>
</dbReference>
<dbReference type="Gene3D" id="3.20.20.80">
    <property type="entry name" value="Glycosidases"/>
    <property type="match status" value="1"/>
</dbReference>
<evidence type="ECO:0000313" key="9">
    <source>
        <dbReference type="Proteomes" id="UP000622475"/>
    </source>
</evidence>
<keyword evidence="4" id="KW-0732">Signal</keyword>
<dbReference type="Gene3D" id="2.60.40.1180">
    <property type="entry name" value="Golgi alpha-mannosidase II"/>
    <property type="match status" value="1"/>
</dbReference>
<dbReference type="Pfam" id="PF22848">
    <property type="entry name" value="ASD1_dom"/>
    <property type="match status" value="1"/>
</dbReference>
<evidence type="ECO:0000259" key="7">
    <source>
        <dbReference type="SMART" id="SM00813"/>
    </source>
</evidence>
<dbReference type="Pfam" id="PF06964">
    <property type="entry name" value="Alpha-L-AF_C"/>
    <property type="match status" value="1"/>
</dbReference>
<dbReference type="InterPro" id="IPR010720">
    <property type="entry name" value="Alpha-L-AF_C"/>
</dbReference>
<dbReference type="SUPFAM" id="SSF51445">
    <property type="entry name" value="(Trans)glycosidases"/>
    <property type="match status" value="1"/>
</dbReference>
<dbReference type="InterPro" id="IPR051563">
    <property type="entry name" value="Glycosyl_Hydrolase_51"/>
</dbReference>
<comment type="caution">
    <text evidence="8">The sequence shown here is derived from an EMBL/GenBank/DDBJ whole genome shotgun (WGS) entry which is preliminary data.</text>
</comment>
<dbReference type="InterPro" id="IPR010496">
    <property type="entry name" value="AL/BT2_dom"/>
</dbReference>
<evidence type="ECO:0000256" key="6">
    <source>
        <dbReference type="ARBA" id="ARBA00023180"/>
    </source>
</evidence>
<keyword evidence="6" id="KW-0325">Glycoprotein</keyword>
<evidence type="ECO:0000256" key="2">
    <source>
        <dbReference type="ARBA" id="ARBA00007186"/>
    </source>
</evidence>
<dbReference type="Gene3D" id="2.60.120.560">
    <property type="entry name" value="Exo-inulinase, domain 1"/>
    <property type="match status" value="1"/>
</dbReference>
<gene>
    <name evidence="8" type="ORF">IRJ16_16580</name>
</gene>
<keyword evidence="5" id="KW-0378">Hydrolase</keyword>